<dbReference type="InterPro" id="IPR009057">
    <property type="entry name" value="Homeodomain-like_sf"/>
</dbReference>
<dbReference type="InterPro" id="IPR050109">
    <property type="entry name" value="HTH-type_TetR-like_transc_reg"/>
</dbReference>
<evidence type="ECO:0000259" key="5">
    <source>
        <dbReference type="PROSITE" id="PS50977"/>
    </source>
</evidence>
<dbReference type="Gene3D" id="1.10.357.10">
    <property type="entry name" value="Tetracycline Repressor, domain 2"/>
    <property type="match status" value="1"/>
</dbReference>
<dbReference type="Proteomes" id="UP000886355">
    <property type="component" value="Unassembled WGS sequence"/>
</dbReference>
<dbReference type="Pfam" id="PF00440">
    <property type="entry name" value="TetR_N"/>
    <property type="match status" value="1"/>
</dbReference>
<name>A0A7C0WSZ9_9BACT</name>
<keyword evidence="1" id="KW-0805">Transcription regulation</keyword>
<dbReference type="SUPFAM" id="SSF48498">
    <property type="entry name" value="Tetracyclin repressor-like, C-terminal domain"/>
    <property type="match status" value="1"/>
</dbReference>
<organism evidence="6">
    <name type="scientific">Thermodesulforhabdus norvegica</name>
    <dbReference type="NCBI Taxonomy" id="39841"/>
    <lineage>
        <taxon>Bacteria</taxon>
        <taxon>Pseudomonadati</taxon>
        <taxon>Thermodesulfobacteriota</taxon>
        <taxon>Syntrophobacteria</taxon>
        <taxon>Syntrophobacterales</taxon>
        <taxon>Thermodesulforhabdaceae</taxon>
        <taxon>Thermodesulforhabdus</taxon>
    </lineage>
</organism>
<protein>
    <submittedName>
        <fullName evidence="6">TetR/AcrR family transcriptional regulator</fullName>
    </submittedName>
</protein>
<dbReference type="InterPro" id="IPR001647">
    <property type="entry name" value="HTH_TetR"/>
</dbReference>
<dbReference type="PANTHER" id="PTHR30055:SF234">
    <property type="entry name" value="HTH-TYPE TRANSCRIPTIONAL REGULATOR BETI"/>
    <property type="match status" value="1"/>
</dbReference>
<evidence type="ECO:0000313" key="6">
    <source>
        <dbReference type="EMBL" id="HDL89503.1"/>
    </source>
</evidence>
<evidence type="ECO:0000256" key="1">
    <source>
        <dbReference type="ARBA" id="ARBA00023015"/>
    </source>
</evidence>
<dbReference type="GO" id="GO:0000976">
    <property type="term" value="F:transcription cis-regulatory region binding"/>
    <property type="evidence" value="ECO:0007669"/>
    <property type="project" value="TreeGrafter"/>
</dbReference>
<keyword evidence="2 4" id="KW-0238">DNA-binding</keyword>
<evidence type="ECO:0000256" key="4">
    <source>
        <dbReference type="PROSITE-ProRule" id="PRU00335"/>
    </source>
</evidence>
<keyword evidence="3" id="KW-0804">Transcription</keyword>
<dbReference type="Gene3D" id="1.10.10.60">
    <property type="entry name" value="Homeodomain-like"/>
    <property type="match status" value="1"/>
</dbReference>
<evidence type="ECO:0000256" key="2">
    <source>
        <dbReference type="ARBA" id="ARBA00023125"/>
    </source>
</evidence>
<feature type="DNA-binding region" description="H-T-H motif" evidence="4">
    <location>
        <begin position="37"/>
        <end position="56"/>
    </location>
</feature>
<feature type="domain" description="HTH tetR-type" evidence="5">
    <location>
        <begin position="14"/>
        <end position="74"/>
    </location>
</feature>
<dbReference type="GO" id="GO:0003700">
    <property type="term" value="F:DNA-binding transcription factor activity"/>
    <property type="evidence" value="ECO:0007669"/>
    <property type="project" value="TreeGrafter"/>
</dbReference>
<proteinExistence type="predicted"/>
<gene>
    <name evidence="6" type="ORF">ENG14_01195</name>
</gene>
<accession>A0A7C0WSZ9</accession>
<dbReference type="PANTHER" id="PTHR30055">
    <property type="entry name" value="HTH-TYPE TRANSCRIPTIONAL REGULATOR RUTR"/>
    <property type="match status" value="1"/>
</dbReference>
<comment type="caution">
    <text evidence="6">The sequence shown here is derived from an EMBL/GenBank/DDBJ whole genome shotgun (WGS) entry which is preliminary data.</text>
</comment>
<sequence>MSVKKLSRRERERFRQRQELLSAALELFSEKGYHNVSMHEIAQKAEFAVGTLYKFFRNKEDLYKALIREKADRFHQALTNALDQGDDVIEKLRNYIKAKRAVFIESAPVVRLYFAETQGASFNVKAGLDSELRERYERFLYRLASVFKRGIEEKVFRKIAEPYQLAVALDSICNAFLCLWLDDPERHPFPENPDVILNIIFSGLINEHGQS</sequence>
<reference evidence="6" key="1">
    <citation type="journal article" date="2020" name="mSystems">
        <title>Genome- and Community-Level Interaction Insights into Carbon Utilization and Element Cycling Functions of Hydrothermarchaeota in Hydrothermal Sediment.</title>
        <authorList>
            <person name="Zhou Z."/>
            <person name="Liu Y."/>
            <person name="Xu W."/>
            <person name="Pan J."/>
            <person name="Luo Z.H."/>
            <person name="Li M."/>
        </authorList>
    </citation>
    <scope>NUCLEOTIDE SEQUENCE [LARGE SCALE GENOMIC DNA]</scope>
    <source>
        <strain evidence="6">HyVt-19</strain>
    </source>
</reference>
<dbReference type="PRINTS" id="PR00455">
    <property type="entry name" value="HTHTETR"/>
</dbReference>
<dbReference type="SUPFAM" id="SSF46689">
    <property type="entry name" value="Homeodomain-like"/>
    <property type="match status" value="1"/>
</dbReference>
<dbReference type="InterPro" id="IPR036271">
    <property type="entry name" value="Tet_transcr_reg_TetR-rel_C_sf"/>
</dbReference>
<evidence type="ECO:0000256" key="3">
    <source>
        <dbReference type="ARBA" id="ARBA00023163"/>
    </source>
</evidence>
<dbReference type="PROSITE" id="PS50977">
    <property type="entry name" value="HTH_TETR_2"/>
    <property type="match status" value="1"/>
</dbReference>
<dbReference type="EMBL" id="DQZW01000058">
    <property type="protein sequence ID" value="HDL89503.1"/>
    <property type="molecule type" value="Genomic_DNA"/>
</dbReference>
<dbReference type="AlphaFoldDB" id="A0A7C0WSZ9"/>